<organism evidence="1 2">
    <name type="scientific">Kickxella alabastrina</name>
    <dbReference type="NCBI Taxonomy" id="61397"/>
    <lineage>
        <taxon>Eukaryota</taxon>
        <taxon>Fungi</taxon>
        <taxon>Fungi incertae sedis</taxon>
        <taxon>Zoopagomycota</taxon>
        <taxon>Kickxellomycotina</taxon>
        <taxon>Kickxellomycetes</taxon>
        <taxon>Kickxellales</taxon>
        <taxon>Kickxellaceae</taxon>
        <taxon>Kickxella</taxon>
    </lineage>
</organism>
<reference evidence="1" key="1">
    <citation type="submission" date="2022-07" db="EMBL/GenBank/DDBJ databases">
        <title>Phylogenomic reconstructions and comparative analyses of Kickxellomycotina fungi.</title>
        <authorList>
            <person name="Reynolds N.K."/>
            <person name="Stajich J.E."/>
            <person name="Barry K."/>
            <person name="Grigoriev I.V."/>
            <person name="Crous P."/>
            <person name="Smith M.E."/>
        </authorList>
    </citation>
    <scope>NUCLEOTIDE SEQUENCE</scope>
    <source>
        <strain evidence="1">Benny 63K</strain>
    </source>
</reference>
<comment type="caution">
    <text evidence="1">The sequence shown here is derived from an EMBL/GenBank/DDBJ whole genome shotgun (WGS) entry which is preliminary data.</text>
</comment>
<evidence type="ECO:0000313" key="1">
    <source>
        <dbReference type="EMBL" id="KAJ1897014.1"/>
    </source>
</evidence>
<accession>A0ACC1ILT4</accession>
<name>A0ACC1ILT4_9FUNG</name>
<dbReference type="EMBL" id="JANBPG010000377">
    <property type="protein sequence ID" value="KAJ1897014.1"/>
    <property type="molecule type" value="Genomic_DNA"/>
</dbReference>
<sequence length="283" mass="30579">MSYYNNNQGGYSQDNYNQGYPQQQGGYNQGYDQGYPQQQGGYNQGYDQGYPQQQGGYNQGYQQGGKAGDANPFDFDENMSVEDITRQLSGGSIDPVALSNVHVNQNSARDLEGFDMAGFEEFQNLVGQDGEFNEEGSRGMFGFGGGNAGGKSKTSHQLLGGAAAWAALNWYQTKAQNEGKKVNHGFIKKLLVAFAATQAVKYFEKSSHNFQSGVSRDLAIEQATKDASMIADIKFPDYGTHTYKAEAGGEASGFDSFNPGNQGGYQQGGYQQGGYQQGGYGGY</sequence>
<evidence type="ECO:0000313" key="2">
    <source>
        <dbReference type="Proteomes" id="UP001150581"/>
    </source>
</evidence>
<gene>
    <name evidence="1" type="ORF">LPJ66_003641</name>
</gene>
<protein>
    <submittedName>
        <fullName evidence="1">Uncharacterized protein</fullName>
    </submittedName>
</protein>
<proteinExistence type="predicted"/>
<dbReference type="Proteomes" id="UP001150581">
    <property type="component" value="Unassembled WGS sequence"/>
</dbReference>
<keyword evidence="2" id="KW-1185">Reference proteome</keyword>